<dbReference type="Proteomes" id="UP000663852">
    <property type="component" value="Unassembled WGS sequence"/>
</dbReference>
<gene>
    <name evidence="2" type="ORF">EDS130_LOCUS39485</name>
</gene>
<evidence type="ECO:0000313" key="2">
    <source>
        <dbReference type="EMBL" id="CAF1450478.1"/>
    </source>
</evidence>
<keyword evidence="1" id="KW-0472">Membrane</keyword>
<evidence type="ECO:0000313" key="3">
    <source>
        <dbReference type="Proteomes" id="UP000663852"/>
    </source>
</evidence>
<keyword evidence="1" id="KW-0812">Transmembrane</keyword>
<dbReference type="OrthoDB" id="202415at2759"/>
<keyword evidence="1" id="KW-1133">Transmembrane helix</keyword>
<dbReference type="EMBL" id="CAJNOJ010000444">
    <property type="protein sequence ID" value="CAF1450478.1"/>
    <property type="molecule type" value="Genomic_DNA"/>
</dbReference>
<proteinExistence type="predicted"/>
<name>A0A815PLY1_ADIRI</name>
<organism evidence="2 3">
    <name type="scientific">Adineta ricciae</name>
    <name type="common">Rotifer</name>
    <dbReference type="NCBI Taxonomy" id="249248"/>
    <lineage>
        <taxon>Eukaryota</taxon>
        <taxon>Metazoa</taxon>
        <taxon>Spiralia</taxon>
        <taxon>Gnathifera</taxon>
        <taxon>Rotifera</taxon>
        <taxon>Eurotatoria</taxon>
        <taxon>Bdelloidea</taxon>
        <taxon>Adinetida</taxon>
        <taxon>Adinetidae</taxon>
        <taxon>Adineta</taxon>
    </lineage>
</organism>
<protein>
    <submittedName>
        <fullName evidence="2">Uncharacterized protein</fullName>
    </submittedName>
</protein>
<sequence length="242" mass="28521">MQILISSITRVQSKIMLWTSRTTQDFILKCFLVCRKYCFLLLLIVLIILKMLKISIFDDQLILNDLVSRLNMSNVLMKLKSPFKCYNDDESVFLKDFYRLDCENPFLKNISLRDLNNSMDVCELFNEPYDSNKGLTLYSRIKMDFKNFQENITHSDIMKMEAACPECHHIQIIDGQLFIVNRRTAVNFQFRSRKMKSLLKQVVDTFQSIRNLEMFIHVQDAVMLNSSELNEKKHKVPVFGFA</sequence>
<evidence type="ECO:0000256" key="1">
    <source>
        <dbReference type="SAM" id="Phobius"/>
    </source>
</evidence>
<dbReference type="AlphaFoldDB" id="A0A815PLY1"/>
<comment type="caution">
    <text evidence="2">The sequence shown here is derived from an EMBL/GenBank/DDBJ whole genome shotgun (WGS) entry which is preliminary data.</text>
</comment>
<reference evidence="2" key="1">
    <citation type="submission" date="2021-02" db="EMBL/GenBank/DDBJ databases">
        <authorList>
            <person name="Nowell W R."/>
        </authorList>
    </citation>
    <scope>NUCLEOTIDE SEQUENCE</scope>
</reference>
<feature type="transmembrane region" description="Helical" evidence="1">
    <location>
        <begin position="26"/>
        <end position="49"/>
    </location>
</feature>
<accession>A0A815PLY1</accession>